<comment type="similarity">
    <text evidence="2 4">Belongs to the trehalose phosphatase family.</text>
</comment>
<dbReference type="Pfam" id="PF02358">
    <property type="entry name" value="Trehalose_PPase"/>
    <property type="match status" value="1"/>
</dbReference>
<dbReference type="NCBIfam" id="TIGR01484">
    <property type="entry name" value="HAD-SF-IIB"/>
    <property type="match status" value="1"/>
</dbReference>
<comment type="cofactor">
    <cofactor evidence="4">
        <name>Mg(2+)</name>
        <dbReference type="ChEBI" id="CHEBI:18420"/>
    </cofactor>
</comment>
<organism evidence="5 6">
    <name type="scientific">Tianweitania sediminis</name>
    <dbReference type="NCBI Taxonomy" id="1502156"/>
    <lineage>
        <taxon>Bacteria</taxon>
        <taxon>Pseudomonadati</taxon>
        <taxon>Pseudomonadota</taxon>
        <taxon>Alphaproteobacteria</taxon>
        <taxon>Hyphomicrobiales</taxon>
        <taxon>Phyllobacteriaceae</taxon>
        <taxon>Tianweitania</taxon>
    </lineage>
</organism>
<name>A0A8J7R3H0_9HYPH</name>
<comment type="catalytic activity">
    <reaction evidence="4">
        <text>alpha,alpha-trehalose 6-phosphate + H2O = alpha,alpha-trehalose + phosphate</text>
        <dbReference type="Rhea" id="RHEA:23420"/>
        <dbReference type="ChEBI" id="CHEBI:15377"/>
        <dbReference type="ChEBI" id="CHEBI:16551"/>
        <dbReference type="ChEBI" id="CHEBI:43474"/>
        <dbReference type="ChEBI" id="CHEBI:58429"/>
        <dbReference type="EC" id="3.1.3.12"/>
    </reaction>
</comment>
<evidence type="ECO:0000256" key="2">
    <source>
        <dbReference type="ARBA" id="ARBA00008770"/>
    </source>
</evidence>
<dbReference type="Proteomes" id="UP000666240">
    <property type="component" value="Unassembled WGS sequence"/>
</dbReference>
<dbReference type="InterPro" id="IPR044651">
    <property type="entry name" value="OTSB-like"/>
</dbReference>
<dbReference type="RefSeq" id="WP_209335856.1">
    <property type="nucleotide sequence ID" value="NZ_JAGIYY010000004.1"/>
</dbReference>
<dbReference type="Gene3D" id="3.40.50.1000">
    <property type="entry name" value="HAD superfamily/HAD-like"/>
    <property type="match status" value="1"/>
</dbReference>
<dbReference type="SUPFAM" id="SSF56784">
    <property type="entry name" value="HAD-like"/>
    <property type="match status" value="1"/>
</dbReference>
<dbReference type="InterPro" id="IPR006379">
    <property type="entry name" value="HAD-SF_hydro_IIB"/>
</dbReference>
<keyword evidence="3 4" id="KW-0378">Hydrolase</keyword>
<evidence type="ECO:0000313" key="6">
    <source>
        <dbReference type="Proteomes" id="UP000666240"/>
    </source>
</evidence>
<dbReference type="GO" id="GO:0004805">
    <property type="term" value="F:trehalose-phosphatase activity"/>
    <property type="evidence" value="ECO:0007669"/>
    <property type="project" value="UniProtKB-EC"/>
</dbReference>
<dbReference type="PANTHER" id="PTHR43768">
    <property type="entry name" value="TREHALOSE 6-PHOSPHATE PHOSPHATASE"/>
    <property type="match status" value="1"/>
</dbReference>
<dbReference type="GO" id="GO:0046872">
    <property type="term" value="F:metal ion binding"/>
    <property type="evidence" value="ECO:0007669"/>
    <property type="project" value="UniProtKB-KW"/>
</dbReference>
<dbReference type="NCBIfam" id="TIGR00685">
    <property type="entry name" value="T6PP"/>
    <property type="match status" value="1"/>
</dbReference>
<accession>A0A8J7R3H0</accession>
<comment type="function">
    <text evidence="4">Removes the phosphate from trehalose 6-phosphate to produce free trehalose.</text>
</comment>
<proteinExistence type="inferred from homology"/>
<comment type="caution">
    <text evidence="5">The sequence shown here is derived from an EMBL/GenBank/DDBJ whole genome shotgun (WGS) entry which is preliminary data.</text>
</comment>
<dbReference type="GO" id="GO:0005992">
    <property type="term" value="P:trehalose biosynthetic process"/>
    <property type="evidence" value="ECO:0007669"/>
    <property type="project" value="UniProtKB-UniPathway"/>
</dbReference>
<dbReference type="InterPro" id="IPR023214">
    <property type="entry name" value="HAD_sf"/>
</dbReference>
<protein>
    <recommendedName>
        <fullName evidence="4">Trehalose 6-phosphate phosphatase</fullName>
        <ecNumber evidence="4">3.1.3.12</ecNumber>
    </recommendedName>
</protein>
<evidence type="ECO:0000256" key="3">
    <source>
        <dbReference type="ARBA" id="ARBA00022801"/>
    </source>
</evidence>
<reference evidence="5" key="1">
    <citation type="submission" date="2021-03" db="EMBL/GenBank/DDBJ databases">
        <title>Genome sequencing and assembly of Tianweitania sediminis.</title>
        <authorList>
            <person name="Chhetri G."/>
        </authorList>
    </citation>
    <scope>NUCLEOTIDE SEQUENCE</scope>
    <source>
        <strain evidence="5">Z8</strain>
    </source>
</reference>
<evidence type="ECO:0000256" key="4">
    <source>
        <dbReference type="RuleBase" id="RU361117"/>
    </source>
</evidence>
<keyword evidence="4" id="KW-0479">Metal-binding</keyword>
<dbReference type="UniPathway" id="UPA00299"/>
<comment type="pathway">
    <text evidence="1 4">Glycan biosynthesis; trehalose biosynthesis.</text>
</comment>
<sequence>MRGLMINNAPPLENLQPATTAFFFDCDGTLARIVDQPDAAGVDADILQCLETLWRATDGALAIVSGRSILQLDTMLSPLKLPLAGVHGIERRNGDGVIFRPDFDAQAVGAIAEELERFVAQHQGLVCEVKSASVALHYRMRPELEPDALSLMSRVAGEHAAFRLLRGKMVAELSASHRTKGDAIEDFMQEAPFAGRLPVFVGDDVTDEDGFAVLGRYSGLGIKIGEGPTLAAHRIATLDGFHAWLHAVCETWITERPAL</sequence>
<dbReference type="PANTHER" id="PTHR43768:SF3">
    <property type="entry name" value="TREHALOSE 6-PHOSPHATE PHOSPHATASE"/>
    <property type="match status" value="1"/>
</dbReference>
<keyword evidence="6" id="KW-1185">Reference proteome</keyword>
<gene>
    <name evidence="5" type="primary">otsB</name>
    <name evidence="5" type="ORF">J5Y06_14320</name>
</gene>
<keyword evidence="4" id="KW-0460">Magnesium</keyword>
<evidence type="ECO:0000256" key="1">
    <source>
        <dbReference type="ARBA" id="ARBA00005199"/>
    </source>
</evidence>
<dbReference type="EMBL" id="JAGIYY010000004">
    <property type="protein sequence ID" value="MBP0439831.1"/>
    <property type="molecule type" value="Genomic_DNA"/>
</dbReference>
<dbReference type="AlphaFoldDB" id="A0A8J7R3H0"/>
<dbReference type="Gene3D" id="3.30.70.1020">
    <property type="entry name" value="Trehalose-6-phosphate phosphatase related protein, domain 2"/>
    <property type="match status" value="1"/>
</dbReference>
<evidence type="ECO:0000313" key="5">
    <source>
        <dbReference type="EMBL" id="MBP0439831.1"/>
    </source>
</evidence>
<dbReference type="EC" id="3.1.3.12" evidence="4"/>
<dbReference type="InterPro" id="IPR036412">
    <property type="entry name" value="HAD-like_sf"/>
</dbReference>
<dbReference type="CDD" id="cd01627">
    <property type="entry name" value="HAD_TPP"/>
    <property type="match status" value="1"/>
</dbReference>
<dbReference type="InterPro" id="IPR003337">
    <property type="entry name" value="Trehalose_PPase"/>
</dbReference>